<dbReference type="Proteomes" id="UP000199495">
    <property type="component" value="Unassembled WGS sequence"/>
</dbReference>
<dbReference type="PANTHER" id="PTHR30213">
    <property type="entry name" value="INNER MEMBRANE PROTEIN YHJD"/>
    <property type="match status" value="1"/>
</dbReference>
<keyword evidence="3 6" id="KW-0812">Transmembrane</keyword>
<comment type="subcellular location">
    <subcellularLocation>
        <location evidence="1">Cell membrane</location>
        <topology evidence="1">Multi-pass membrane protein</topology>
    </subcellularLocation>
</comment>
<dbReference type="GO" id="GO:0005886">
    <property type="term" value="C:plasma membrane"/>
    <property type="evidence" value="ECO:0007669"/>
    <property type="project" value="UniProtKB-SubCell"/>
</dbReference>
<evidence type="ECO:0000313" key="8">
    <source>
        <dbReference type="Proteomes" id="UP000199495"/>
    </source>
</evidence>
<dbReference type="STRING" id="440168.SAMN04487974_10585"/>
<protein>
    <submittedName>
        <fullName evidence="7">Membrane protein</fullName>
    </submittedName>
</protein>
<dbReference type="AlphaFoldDB" id="A0A1G7VY89"/>
<evidence type="ECO:0000256" key="4">
    <source>
        <dbReference type="ARBA" id="ARBA00022989"/>
    </source>
</evidence>
<gene>
    <name evidence="7" type="ORF">SAMN04487974_10585</name>
</gene>
<evidence type="ECO:0000256" key="1">
    <source>
        <dbReference type="ARBA" id="ARBA00004651"/>
    </source>
</evidence>
<dbReference type="PIRSF" id="PIRSF035875">
    <property type="entry name" value="RNase_BN"/>
    <property type="match status" value="1"/>
</dbReference>
<dbReference type="InterPro" id="IPR017039">
    <property type="entry name" value="Virul_fac_BrkB"/>
</dbReference>
<feature type="transmembrane region" description="Helical" evidence="6">
    <location>
        <begin position="221"/>
        <end position="243"/>
    </location>
</feature>
<evidence type="ECO:0000256" key="3">
    <source>
        <dbReference type="ARBA" id="ARBA00022692"/>
    </source>
</evidence>
<feature type="transmembrane region" description="Helical" evidence="6">
    <location>
        <begin position="255"/>
        <end position="279"/>
    </location>
</feature>
<feature type="transmembrane region" description="Helical" evidence="6">
    <location>
        <begin position="142"/>
        <end position="170"/>
    </location>
</feature>
<keyword evidence="5 6" id="KW-0472">Membrane</keyword>
<sequence length="312" mass="33768">MTTDVKRARSPLALGRSEWRSVVLRTLKTMGHPDTSLRCAGVAFFSFLSIFPAIAIVVLLVGILADRSFLIDQIERMSFFMPEIALGVIVNQLDALLNQPGSGLGIGLAISIAVALWSGSRGVDALIYAASAAYYERPSRNFFVSVLISFAVTVAAASFMIVALALVAAIPIFTRFSPIPGTGEHLALLLRWPALMALAVAAFAMLYRFTIVRRAARIRWIWPGAVLASLLWMGACLGFSLYVENFGEFEASFGSLAAAVVLLFWLYISALIFVLGAAFNAEIELKTARDTTIGPERPMGRRGAYVADHVAD</sequence>
<accession>A0A1G7VY89</accession>
<reference evidence="7 8" key="1">
    <citation type="submission" date="2016-10" db="EMBL/GenBank/DDBJ databases">
        <authorList>
            <person name="de Groot N.N."/>
        </authorList>
    </citation>
    <scope>NUCLEOTIDE SEQUENCE [LARGE SCALE GENOMIC DNA]</scope>
    <source>
        <strain evidence="7 8">CGMCC 1.10267</strain>
    </source>
</reference>
<evidence type="ECO:0000256" key="6">
    <source>
        <dbReference type="SAM" id="Phobius"/>
    </source>
</evidence>
<feature type="transmembrane region" description="Helical" evidence="6">
    <location>
        <begin position="103"/>
        <end position="130"/>
    </location>
</feature>
<proteinExistence type="predicted"/>
<keyword evidence="8" id="KW-1185">Reference proteome</keyword>
<name>A0A1G7VY89_9HYPH</name>
<evidence type="ECO:0000256" key="2">
    <source>
        <dbReference type="ARBA" id="ARBA00022475"/>
    </source>
</evidence>
<feature type="transmembrane region" description="Helical" evidence="6">
    <location>
        <begin position="190"/>
        <end position="209"/>
    </location>
</feature>
<dbReference type="Pfam" id="PF03631">
    <property type="entry name" value="Virul_fac_BrkB"/>
    <property type="match status" value="1"/>
</dbReference>
<dbReference type="EMBL" id="FNCS01000005">
    <property type="protein sequence ID" value="SDG64673.1"/>
    <property type="molecule type" value="Genomic_DNA"/>
</dbReference>
<dbReference type="NCBIfam" id="TIGR00765">
    <property type="entry name" value="yihY_not_rbn"/>
    <property type="match status" value="1"/>
</dbReference>
<feature type="transmembrane region" description="Helical" evidence="6">
    <location>
        <begin position="42"/>
        <end position="65"/>
    </location>
</feature>
<dbReference type="RefSeq" id="WP_143009375.1">
    <property type="nucleotide sequence ID" value="NZ_FNCS01000005.1"/>
</dbReference>
<keyword evidence="2" id="KW-1003">Cell membrane</keyword>
<keyword evidence="4 6" id="KW-1133">Transmembrane helix</keyword>
<dbReference type="OrthoDB" id="9781030at2"/>
<evidence type="ECO:0000256" key="5">
    <source>
        <dbReference type="ARBA" id="ARBA00023136"/>
    </source>
</evidence>
<evidence type="ECO:0000313" key="7">
    <source>
        <dbReference type="EMBL" id="SDG64673.1"/>
    </source>
</evidence>
<dbReference type="PANTHER" id="PTHR30213:SF0">
    <property type="entry name" value="UPF0761 MEMBRANE PROTEIN YIHY"/>
    <property type="match status" value="1"/>
</dbReference>
<organism evidence="7 8">
    <name type="scientific">Pelagibacterium luteolum</name>
    <dbReference type="NCBI Taxonomy" id="440168"/>
    <lineage>
        <taxon>Bacteria</taxon>
        <taxon>Pseudomonadati</taxon>
        <taxon>Pseudomonadota</taxon>
        <taxon>Alphaproteobacteria</taxon>
        <taxon>Hyphomicrobiales</taxon>
        <taxon>Devosiaceae</taxon>
        <taxon>Pelagibacterium</taxon>
    </lineage>
</organism>